<feature type="transmembrane region" description="Helical" evidence="4">
    <location>
        <begin position="1165"/>
        <end position="1183"/>
    </location>
</feature>
<feature type="domain" description="PTPRJ transmembrane" evidence="5">
    <location>
        <begin position="271"/>
        <end position="372"/>
    </location>
</feature>
<evidence type="ECO:0000313" key="7">
    <source>
        <dbReference type="Proteomes" id="UP001176940"/>
    </source>
</evidence>
<keyword evidence="7" id="KW-1185">Reference proteome</keyword>
<dbReference type="InterPro" id="IPR051622">
    <property type="entry name" value="R-tyr_protein_phosphatases"/>
</dbReference>
<feature type="domain" description="PTPRJ transmembrane" evidence="5">
    <location>
        <begin position="418"/>
        <end position="543"/>
    </location>
</feature>
<dbReference type="PANTHER" id="PTHR24051">
    <property type="entry name" value="SUSHI DOMAIN-CONTAINING PROTEIN 1"/>
    <property type="match status" value="1"/>
</dbReference>
<evidence type="ECO:0000313" key="6">
    <source>
        <dbReference type="EMBL" id="CAJ0967509.1"/>
    </source>
</evidence>
<evidence type="ECO:0000256" key="1">
    <source>
        <dbReference type="ARBA" id="ARBA00022737"/>
    </source>
</evidence>
<evidence type="ECO:0000256" key="3">
    <source>
        <dbReference type="SAM" id="MobiDB-lite"/>
    </source>
</evidence>
<keyword evidence="4" id="KW-0472">Membrane</keyword>
<keyword evidence="4" id="KW-1133">Transmembrane helix</keyword>
<name>A0ABN9MQ57_9NEOB</name>
<comment type="caution">
    <text evidence="6">The sequence shown here is derived from an EMBL/GenBank/DDBJ whole genome shotgun (WGS) entry which is preliminary data.</text>
</comment>
<evidence type="ECO:0000256" key="4">
    <source>
        <dbReference type="SAM" id="Phobius"/>
    </source>
</evidence>
<evidence type="ECO:0000259" key="5">
    <source>
        <dbReference type="Pfam" id="PF18861"/>
    </source>
</evidence>
<feature type="domain" description="PTPRJ transmembrane" evidence="5">
    <location>
        <begin position="5"/>
        <end position="103"/>
    </location>
</feature>
<organism evidence="6 7">
    <name type="scientific">Ranitomeya imitator</name>
    <name type="common">mimic poison frog</name>
    <dbReference type="NCBI Taxonomy" id="111125"/>
    <lineage>
        <taxon>Eukaryota</taxon>
        <taxon>Metazoa</taxon>
        <taxon>Chordata</taxon>
        <taxon>Craniata</taxon>
        <taxon>Vertebrata</taxon>
        <taxon>Euteleostomi</taxon>
        <taxon>Amphibia</taxon>
        <taxon>Batrachia</taxon>
        <taxon>Anura</taxon>
        <taxon>Neobatrachia</taxon>
        <taxon>Hyloidea</taxon>
        <taxon>Dendrobatidae</taxon>
        <taxon>Dendrobatinae</taxon>
        <taxon>Ranitomeya</taxon>
    </lineage>
</organism>
<evidence type="ECO:0000256" key="2">
    <source>
        <dbReference type="ARBA" id="ARBA00023157"/>
    </source>
</evidence>
<proteinExistence type="predicted"/>
<feature type="region of interest" description="Disordered" evidence="3">
    <location>
        <begin position="799"/>
        <end position="840"/>
    </location>
</feature>
<protein>
    <recommendedName>
        <fullName evidence="5">PTPRJ transmembrane domain-containing protein</fullName>
    </recommendedName>
</protein>
<keyword evidence="1" id="KW-0677">Repeat</keyword>
<keyword evidence="4" id="KW-0812">Transmembrane</keyword>
<keyword evidence="2" id="KW-1015">Disulfide bond</keyword>
<dbReference type="Pfam" id="PF18861">
    <property type="entry name" value="PTP_tm"/>
    <property type="match status" value="5"/>
</dbReference>
<feature type="domain" description="PTPRJ transmembrane" evidence="5">
    <location>
        <begin position="588"/>
        <end position="713"/>
    </location>
</feature>
<reference evidence="6" key="1">
    <citation type="submission" date="2023-07" db="EMBL/GenBank/DDBJ databases">
        <authorList>
            <person name="Stuckert A."/>
        </authorList>
    </citation>
    <scope>NUCLEOTIDE SEQUENCE</scope>
</reference>
<dbReference type="InterPro" id="IPR041201">
    <property type="entry name" value="PTPRJ_TM"/>
</dbReference>
<accession>A0ABN9MQ57</accession>
<feature type="domain" description="PTPRJ transmembrane" evidence="5">
    <location>
        <begin position="179"/>
        <end position="243"/>
    </location>
</feature>
<dbReference type="PANTHER" id="PTHR24051:SF9">
    <property type="entry name" value="FIBRONECTIN TYPE-III DOMAIN-CONTAINING PROTEIN"/>
    <property type="match status" value="1"/>
</dbReference>
<dbReference type="Proteomes" id="UP001176940">
    <property type="component" value="Unassembled WGS sequence"/>
</dbReference>
<feature type="transmembrane region" description="Helical" evidence="4">
    <location>
        <begin position="738"/>
        <end position="760"/>
    </location>
</feature>
<sequence>MAEDHPPQGILSKTYEDFQNKVTDTYVTYIFEKEQIVSSGQSNMINVLVGDGSKSHSYFNGPLDPELQYRVSIAEFNNIKYDTNTDTINEEQSIVSFTSYMDPSSVLTRKTINSVNEISRLDYVEPSFSGLTENSLVLSRSELGDTIDVTFSPLDNSNGPVVAYAVVVTTEMTEQIVSSGQSNMISVLVGDGSKSHSYFNGPLDPELQYRVSIAGFNNIKYDTNTDTINEEQSTVSFTSYMDPSSVLTRKTINSVNEISRINYVEPSFTDDHPRKGILSKTYNDFQNKLTDTYVTYILEKEQIVSSGQSNMISVLVGDGSKSHSYFNGPLDPELQYRVSIAEFNNIKYDTNTDTDTINEEKSMVSFTSYMDPSSVLTRKNINSVNEISRIDYVKPSFTGLTENNIVLSQSELGNSIDVTFSPLDNSNGPVVAYAVIVTTEMTDDHPRKGILSKTYNDFQNKLTDTYVTYILEKEQIVSSGQSKMISVLVGDGSKSHSYFNGPLDPELQYRVSIASFNNIKYNRNKDTINEKQSMVSFTNYMDPSSVLSRSNINSLNAISRIGAMEPPYTELLDNIVISPSEHSGSVDVTFSPFISSNEPIVAYAAIITTEMNDNRPNWGVLSKTYNDFKNNLTDTYVTYIFEQEPIMSSEKSNTLSVIVGDKSKTHSYFNGPLDPKLQYRVCIAGFNEIRYDPNTDIINEEQSLASFTSYMGPFSVPTTTNNTSLNKVSTIGNEKTSYTGIIVGAVVVFVAAVVLAAIGLRRKKSVPSILKINNAGEEERLNCELKELSCKSPVLLSQAKAEPSKISTSKKSRERKGDHHKNENGNTEEEERLNSEPEQLNCETEFQDKPTKIPTNMKSKESWGLNCELEEISCVREIQEDPKNISTNVISKEGRGDQAKFYNSDYCHLMRLNCDLEQIICERGIQEETTKISNMKSKESFGLNSQLKQISYEKEFQKEPTKISTDMISKENWGLNSKLEQITCKKGIQEDSEISTILKSMESFGPNYKLEQVSSERGFQGEPTQISTDIKSKERLGLNSKLEQISCKKGIQEESTEVSTIMKSKESSGLNSKLEQISCKKGIQEESTEISTIMKSNESSVVENTFSLETMKLLKTAVSHYNYRSTVNLNKSAAKEVFRGVDTDIHKHEIQREVGMKKCIYGNNIFFFFHYFGIFFFIFFYTFRKFFFNFFTLSQGGTSQISDLTVCTALCQITDLTCSAAAFTVPALSRLCEATSIPAGPGSAAILDPGLEGAGRE</sequence>
<dbReference type="EMBL" id="CAUEEQ010078357">
    <property type="protein sequence ID" value="CAJ0967509.1"/>
    <property type="molecule type" value="Genomic_DNA"/>
</dbReference>
<gene>
    <name evidence="6" type="ORF">RIMI_LOCUS22261350</name>
</gene>
<feature type="non-terminal residue" evidence="6">
    <location>
        <position position="1257"/>
    </location>
</feature>